<dbReference type="RefSeq" id="WP_200393122.1">
    <property type="nucleotide sequence ID" value="NZ_JAENIO010000084.1"/>
</dbReference>
<organism evidence="1 2">
    <name type="scientific">Roseibacillus ishigakijimensis</name>
    <dbReference type="NCBI Taxonomy" id="454146"/>
    <lineage>
        <taxon>Bacteria</taxon>
        <taxon>Pseudomonadati</taxon>
        <taxon>Verrucomicrobiota</taxon>
        <taxon>Verrucomicrobiia</taxon>
        <taxon>Verrucomicrobiales</taxon>
        <taxon>Verrucomicrobiaceae</taxon>
        <taxon>Roseibacillus</taxon>
    </lineage>
</organism>
<evidence type="ECO:0000313" key="2">
    <source>
        <dbReference type="Proteomes" id="UP000604083"/>
    </source>
</evidence>
<sequence length="164" mass="18170">MKALLTLYILLGIVYAEDSWVPKVNSAKEGDEPAFESRTYPLSELLFDVPKATSGWLPEGAHVESATCKQLGEYRGRKVIQANIALKGRGYSELLLILCSDIDGFKVILASFQDRISQYYEILSAENAGDTFKIKTRYNISGTDPYSSDGSITIGETEGELFLR</sequence>
<dbReference type="Proteomes" id="UP000604083">
    <property type="component" value="Unassembled WGS sequence"/>
</dbReference>
<gene>
    <name evidence="1" type="ORF">JIN78_16595</name>
</gene>
<protein>
    <submittedName>
        <fullName evidence="1">Uncharacterized protein</fullName>
    </submittedName>
</protein>
<reference evidence="1" key="1">
    <citation type="submission" date="2021-01" db="EMBL/GenBank/DDBJ databases">
        <title>Modified the classification status of verrucomicrobia.</title>
        <authorList>
            <person name="Feng X."/>
        </authorList>
    </citation>
    <scope>NUCLEOTIDE SEQUENCE</scope>
    <source>
        <strain evidence="1">KCTC 12986</strain>
    </source>
</reference>
<proteinExistence type="predicted"/>
<name>A0A934VP37_9BACT</name>
<dbReference type="EMBL" id="JAENIO010000084">
    <property type="protein sequence ID" value="MBK1835685.1"/>
    <property type="molecule type" value="Genomic_DNA"/>
</dbReference>
<evidence type="ECO:0000313" key="1">
    <source>
        <dbReference type="EMBL" id="MBK1835685.1"/>
    </source>
</evidence>
<dbReference type="AlphaFoldDB" id="A0A934VP37"/>
<accession>A0A934VP37</accession>
<keyword evidence="2" id="KW-1185">Reference proteome</keyword>
<comment type="caution">
    <text evidence="1">The sequence shown here is derived from an EMBL/GenBank/DDBJ whole genome shotgun (WGS) entry which is preliminary data.</text>
</comment>